<dbReference type="InterPro" id="IPR036873">
    <property type="entry name" value="Rhodanese-like_dom_sf"/>
</dbReference>
<evidence type="ECO:0000256" key="1">
    <source>
        <dbReference type="ARBA" id="ARBA00000707"/>
    </source>
</evidence>
<feature type="region of interest" description="Disordered" evidence="8">
    <location>
        <begin position="303"/>
        <end position="339"/>
    </location>
</feature>
<dbReference type="InterPro" id="IPR038765">
    <property type="entry name" value="Papain-like_cys_pep_sf"/>
</dbReference>
<feature type="compositionally biased region" description="Low complexity" evidence="8">
    <location>
        <begin position="693"/>
        <end position="724"/>
    </location>
</feature>
<evidence type="ECO:0000256" key="4">
    <source>
        <dbReference type="ARBA" id="ARBA00022670"/>
    </source>
</evidence>
<name>A0A166D694_9AGAM</name>
<dbReference type="Pfam" id="PF00443">
    <property type="entry name" value="UCH"/>
    <property type="match status" value="1"/>
</dbReference>
<comment type="similarity">
    <text evidence="2">Belongs to the peptidase C19 family.</text>
</comment>
<dbReference type="EC" id="3.4.19.12" evidence="3"/>
<dbReference type="PROSITE" id="PS50206">
    <property type="entry name" value="RHODANESE_3"/>
    <property type="match status" value="1"/>
</dbReference>
<feature type="compositionally biased region" description="Low complexity" evidence="8">
    <location>
        <begin position="596"/>
        <end position="609"/>
    </location>
</feature>
<dbReference type="SMART" id="SM00450">
    <property type="entry name" value="RHOD"/>
    <property type="match status" value="1"/>
</dbReference>
<feature type="compositionally biased region" description="Low complexity" evidence="8">
    <location>
        <begin position="555"/>
        <end position="568"/>
    </location>
</feature>
<evidence type="ECO:0000313" key="12">
    <source>
        <dbReference type="Proteomes" id="UP000076798"/>
    </source>
</evidence>
<feature type="compositionally biased region" description="Pro residues" evidence="8">
    <location>
        <begin position="519"/>
        <end position="528"/>
    </location>
</feature>
<dbReference type="STRING" id="1314776.A0A166D694"/>
<dbReference type="SUPFAM" id="SSF54001">
    <property type="entry name" value="Cysteine proteinases"/>
    <property type="match status" value="1"/>
</dbReference>
<dbReference type="PROSITE" id="PS50235">
    <property type="entry name" value="USP_3"/>
    <property type="match status" value="1"/>
</dbReference>
<feature type="region of interest" description="Disordered" evidence="8">
    <location>
        <begin position="475"/>
        <end position="809"/>
    </location>
</feature>
<feature type="compositionally biased region" description="Low complexity" evidence="8">
    <location>
        <begin position="846"/>
        <end position="859"/>
    </location>
</feature>
<evidence type="ECO:0000256" key="3">
    <source>
        <dbReference type="ARBA" id="ARBA00012759"/>
    </source>
</evidence>
<dbReference type="InterPro" id="IPR001763">
    <property type="entry name" value="Rhodanese-like_dom"/>
</dbReference>
<gene>
    <name evidence="11" type="ORF">SISSUDRAFT_1062202</name>
</gene>
<feature type="compositionally biased region" description="Polar residues" evidence="8">
    <location>
        <begin position="577"/>
        <end position="595"/>
    </location>
</feature>
<feature type="region of interest" description="Disordered" evidence="8">
    <location>
        <begin position="821"/>
        <end position="940"/>
    </location>
</feature>
<accession>A0A166D694</accession>
<dbReference type="SUPFAM" id="SSF52821">
    <property type="entry name" value="Rhodanese/Cell cycle control phosphatase"/>
    <property type="match status" value="1"/>
</dbReference>
<keyword evidence="4" id="KW-0645">Protease</keyword>
<feature type="compositionally biased region" description="Polar residues" evidence="8">
    <location>
        <begin position="783"/>
        <end position="793"/>
    </location>
</feature>
<feature type="compositionally biased region" description="Low complexity" evidence="8">
    <location>
        <begin position="529"/>
        <end position="542"/>
    </location>
</feature>
<dbReference type="Pfam" id="PF00581">
    <property type="entry name" value="Rhodanese"/>
    <property type="match status" value="1"/>
</dbReference>
<evidence type="ECO:0000256" key="5">
    <source>
        <dbReference type="ARBA" id="ARBA00022786"/>
    </source>
</evidence>
<feature type="compositionally biased region" description="Low complexity" evidence="8">
    <location>
        <begin position="190"/>
        <end position="239"/>
    </location>
</feature>
<feature type="region of interest" description="Disordered" evidence="8">
    <location>
        <begin position="122"/>
        <end position="144"/>
    </location>
</feature>
<keyword evidence="12" id="KW-1185">Reference proteome</keyword>
<evidence type="ECO:0000256" key="2">
    <source>
        <dbReference type="ARBA" id="ARBA00009085"/>
    </source>
</evidence>
<dbReference type="EMBL" id="KV428068">
    <property type="protein sequence ID" value="KZT38179.1"/>
    <property type="molecule type" value="Genomic_DNA"/>
</dbReference>
<organism evidence="11 12">
    <name type="scientific">Sistotremastrum suecicum HHB10207 ss-3</name>
    <dbReference type="NCBI Taxonomy" id="1314776"/>
    <lineage>
        <taxon>Eukaryota</taxon>
        <taxon>Fungi</taxon>
        <taxon>Dikarya</taxon>
        <taxon>Basidiomycota</taxon>
        <taxon>Agaricomycotina</taxon>
        <taxon>Agaricomycetes</taxon>
        <taxon>Sistotremastrales</taxon>
        <taxon>Sistotremastraceae</taxon>
        <taxon>Sistotremastrum</taxon>
    </lineage>
</organism>
<dbReference type="PANTHER" id="PTHR21646:SF95">
    <property type="entry name" value="UBIQUITIN CARBOXYL-TERMINAL HYDROLASE 4-RELATED"/>
    <property type="match status" value="1"/>
</dbReference>
<feature type="domain" description="USP" evidence="10">
    <location>
        <begin position="963"/>
        <end position="1323"/>
    </location>
</feature>
<dbReference type="InterPro" id="IPR018200">
    <property type="entry name" value="USP_CS"/>
</dbReference>
<keyword evidence="6" id="KW-0378">Hydrolase</keyword>
<keyword evidence="7" id="KW-0788">Thiol protease</keyword>
<evidence type="ECO:0000313" key="11">
    <source>
        <dbReference type="EMBL" id="KZT38179.1"/>
    </source>
</evidence>
<dbReference type="GO" id="GO:0004843">
    <property type="term" value="F:cysteine-type deubiquitinase activity"/>
    <property type="evidence" value="ECO:0007669"/>
    <property type="project" value="UniProtKB-EC"/>
</dbReference>
<evidence type="ECO:0000256" key="6">
    <source>
        <dbReference type="ARBA" id="ARBA00022801"/>
    </source>
</evidence>
<dbReference type="OrthoDB" id="292964at2759"/>
<dbReference type="PANTHER" id="PTHR21646">
    <property type="entry name" value="UBIQUITIN CARBOXYL-TERMINAL HYDROLASE"/>
    <property type="match status" value="1"/>
</dbReference>
<dbReference type="GO" id="GO:0016579">
    <property type="term" value="P:protein deubiquitination"/>
    <property type="evidence" value="ECO:0007669"/>
    <property type="project" value="InterPro"/>
</dbReference>
<dbReference type="PROSITE" id="PS00972">
    <property type="entry name" value="USP_1"/>
    <property type="match status" value="1"/>
</dbReference>
<evidence type="ECO:0000256" key="8">
    <source>
        <dbReference type="SAM" id="MobiDB-lite"/>
    </source>
</evidence>
<keyword evidence="5" id="KW-0833">Ubl conjugation pathway</keyword>
<dbReference type="GO" id="GO:0006508">
    <property type="term" value="P:proteolysis"/>
    <property type="evidence" value="ECO:0007669"/>
    <property type="project" value="UniProtKB-KW"/>
</dbReference>
<dbReference type="Gene3D" id="3.90.70.10">
    <property type="entry name" value="Cysteine proteinases"/>
    <property type="match status" value="1"/>
</dbReference>
<dbReference type="InterPro" id="IPR001394">
    <property type="entry name" value="Peptidase_C19_UCH"/>
</dbReference>
<proteinExistence type="inferred from homology"/>
<protein>
    <recommendedName>
        <fullName evidence="3">ubiquitinyl hydrolase 1</fullName>
        <ecNumber evidence="3">3.4.19.12</ecNumber>
    </recommendedName>
</protein>
<dbReference type="InterPro" id="IPR050185">
    <property type="entry name" value="Ub_carboxyl-term_hydrolase"/>
</dbReference>
<feature type="compositionally biased region" description="Polar residues" evidence="8">
    <location>
        <begin position="314"/>
        <end position="339"/>
    </location>
</feature>
<sequence>MTTTATTPSFNPGGPKSIQLVDMSVEQIQHAAESTTPTRLRGASLPIVLASARKLGESAIAAEAGGDLKVALHRYIQVASILRYVINLPEFNTQKTTLLPQFSDLMKWNLNELVPRATKIKEKLRAAQQSKSNPDEGPNYQSGGSVADRIRALQNHGLQTSSKRVPPPAPPKPASLSASSPTFPSPTPSIPSALPSPSLSTVSSPHAFVSLSSFGPPSPNSSEPNSPRLPESSPLPSIPALIRAPSPEFDKAFPPLQQWEDELNNRFPAVPENLPGIVPSTPISPPSSIPPLTPSRRFPVLPIERPASTPIPPTRNNLTSLPASPNRSPTSDTSEVPNSLDISPMEVRTIQGRGKKVLFLDIRTRDAYEKERIKGEVVCIEPHILLRDGLTRDKIEQALELSPSDERILFLNRHTFTVVVIYDDESSSPNNATEALTRAIYEMEFRRPLKRAPMILRGGLKEWIRCFGEDSVYRGADRQSGSPTFNISSPPPPSAGSSRLSREPTGESISGRSQLSMPLPNPFPPSPGIPSSLMPGGASSHPHPSPAMPSQGFTPQSPLLPSPLVQSSLPPPISPAVSHQSLGANTGVSPSQPSTPYQGPSPLYPSLSGSGSGANGSPQMSLGQTPQPIQPSTNGYANGINGLNGLGSPPPSSSTFSPSPPSSLQNGMAGPPPVNAPSSHPAGPRPRSGTITASSAGTEQQAQGQAQGPSSSQNSNQPQNYSNGTNGREYWVYKGDQTPGYSDQGSSSTPLYISNPNSNENAYGTYTGSDKRLMRKPQMWRPGSSSQLNNPFGSSPLPEQVRYQDRPASYPAHYIGSSAMPSMPTPLSSGPIVYPQQPLRTASPTHSGSSSQLSSQLHQIQYFRPAPENVVSPPPQASINPSSLSRRRSDYLDQSQAALSSIPPRVPIDYPEIGRHPIRPPPPVAPPSTERHDQRPRISSISMSTPYSEYPVMYWSDYQVSTSGLKNLGNTCYMNSTIQCLSATYPFAVYFTDGRWKNAVNKTNKMGSSGALAAAFASILHQMRQGDIPYLTPHGFRKSICTVGPQFQGADQHDAQEFLSFLLNGLHEDLNRITNKPPYTPSPEREAELETLPQQIASPQEWKINRMQNDSIIVDYFMGQFRNRLQCLTCGKTSTTYNPFMDLSLPIPTGRGITKVSLEQCLDGFVREEILEKSEAWHCPHCKTLRKASKQLSFSRLPAVLIVVLKRFSVKGPFTDKLETLVDFPIKGLDLTNYMPPPLPPGADRGQIGPTGSLADDPSVQVPPYRYDLFGVTNHFGSLSSGHYTAFIAARGGWQYCDDSRVVAADPREIVGRAAYVLYYKRSKP</sequence>
<comment type="catalytic activity">
    <reaction evidence="1">
        <text>Thiol-dependent hydrolysis of ester, thioester, amide, peptide and isopeptide bonds formed by the C-terminal Gly of ubiquitin (a 76-residue protein attached to proteins as an intracellular targeting signal).</text>
        <dbReference type="EC" id="3.4.19.12"/>
    </reaction>
</comment>
<feature type="compositionally biased region" description="Polar residues" evidence="8">
    <location>
        <begin position="618"/>
        <end position="636"/>
    </location>
</feature>
<dbReference type="Proteomes" id="UP000076798">
    <property type="component" value="Unassembled WGS sequence"/>
</dbReference>
<dbReference type="Gene3D" id="3.40.250.10">
    <property type="entry name" value="Rhodanese-like domain"/>
    <property type="match status" value="1"/>
</dbReference>
<feature type="domain" description="Rhodanese" evidence="9">
    <location>
        <begin position="353"/>
        <end position="472"/>
    </location>
</feature>
<dbReference type="CDD" id="cd02674">
    <property type="entry name" value="Peptidase_C19R"/>
    <property type="match status" value="1"/>
</dbReference>
<dbReference type="PROSITE" id="PS00973">
    <property type="entry name" value="USP_2"/>
    <property type="match status" value="1"/>
</dbReference>
<evidence type="ECO:0000259" key="10">
    <source>
        <dbReference type="PROSITE" id="PS50235"/>
    </source>
</evidence>
<evidence type="ECO:0000256" key="7">
    <source>
        <dbReference type="ARBA" id="ARBA00022807"/>
    </source>
</evidence>
<feature type="region of interest" description="Disordered" evidence="8">
    <location>
        <begin position="157"/>
        <end position="248"/>
    </location>
</feature>
<evidence type="ECO:0000259" key="9">
    <source>
        <dbReference type="PROSITE" id="PS50206"/>
    </source>
</evidence>
<reference evidence="11 12" key="1">
    <citation type="journal article" date="2016" name="Mol. Biol. Evol.">
        <title>Comparative Genomics of Early-Diverging Mushroom-Forming Fungi Provides Insights into the Origins of Lignocellulose Decay Capabilities.</title>
        <authorList>
            <person name="Nagy L.G."/>
            <person name="Riley R."/>
            <person name="Tritt A."/>
            <person name="Adam C."/>
            <person name="Daum C."/>
            <person name="Floudas D."/>
            <person name="Sun H."/>
            <person name="Yadav J.S."/>
            <person name="Pangilinan J."/>
            <person name="Larsson K.H."/>
            <person name="Matsuura K."/>
            <person name="Barry K."/>
            <person name="Labutti K."/>
            <person name="Kuo R."/>
            <person name="Ohm R.A."/>
            <person name="Bhattacharya S.S."/>
            <person name="Shirouzu T."/>
            <person name="Yoshinaga Y."/>
            <person name="Martin F.M."/>
            <person name="Grigoriev I.V."/>
            <person name="Hibbett D.S."/>
        </authorList>
    </citation>
    <scope>NUCLEOTIDE SEQUENCE [LARGE SCALE GENOMIC DNA]</scope>
    <source>
        <strain evidence="11 12">HHB10207 ss-3</strain>
    </source>
</reference>
<feature type="compositionally biased region" description="Polar residues" evidence="8">
    <location>
        <begin position="739"/>
        <end position="768"/>
    </location>
</feature>
<dbReference type="InterPro" id="IPR028889">
    <property type="entry name" value="USP"/>
</dbReference>